<dbReference type="Proteomes" id="UP001345963">
    <property type="component" value="Unassembled WGS sequence"/>
</dbReference>
<dbReference type="EMBL" id="JAHUTI010042703">
    <property type="protein sequence ID" value="MED6246342.1"/>
    <property type="molecule type" value="Genomic_DNA"/>
</dbReference>
<protein>
    <submittedName>
        <fullName evidence="2">Uncharacterized protein</fullName>
    </submittedName>
</protein>
<feature type="compositionally biased region" description="Basic residues" evidence="1">
    <location>
        <begin position="37"/>
        <end position="57"/>
    </location>
</feature>
<accession>A0ABU7B706</accession>
<gene>
    <name evidence="2" type="ORF">ATANTOWER_016254</name>
</gene>
<sequence>MTTFRFLPEEEEEEREEQRARKETTILPWRDRKVKVSRKRTALHQRGRKSPSLHQRKQVFSQPHHPIRTPQTNLHSSGGDKECVKRVMAETLTHALAKNINMQGINWKIGFQHLQIK</sequence>
<reference evidence="2 3" key="1">
    <citation type="submission" date="2021-07" db="EMBL/GenBank/DDBJ databases">
        <authorList>
            <person name="Palmer J.M."/>
        </authorList>
    </citation>
    <scope>NUCLEOTIDE SEQUENCE [LARGE SCALE GENOMIC DNA]</scope>
    <source>
        <strain evidence="2 3">AT_MEX2019</strain>
        <tissue evidence="2">Muscle</tissue>
    </source>
</reference>
<organism evidence="2 3">
    <name type="scientific">Ataeniobius toweri</name>
    <dbReference type="NCBI Taxonomy" id="208326"/>
    <lineage>
        <taxon>Eukaryota</taxon>
        <taxon>Metazoa</taxon>
        <taxon>Chordata</taxon>
        <taxon>Craniata</taxon>
        <taxon>Vertebrata</taxon>
        <taxon>Euteleostomi</taxon>
        <taxon>Actinopterygii</taxon>
        <taxon>Neopterygii</taxon>
        <taxon>Teleostei</taxon>
        <taxon>Neoteleostei</taxon>
        <taxon>Acanthomorphata</taxon>
        <taxon>Ovalentaria</taxon>
        <taxon>Atherinomorphae</taxon>
        <taxon>Cyprinodontiformes</taxon>
        <taxon>Goodeidae</taxon>
        <taxon>Ataeniobius</taxon>
    </lineage>
</organism>
<comment type="caution">
    <text evidence="2">The sequence shown here is derived from an EMBL/GenBank/DDBJ whole genome shotgun (WGS) entry which is preliminary data.</text>
</comment>
<feature type="region of interest" description="Disordered" evidence="1">
    <location>
        <begin position="1"/>
        <end position="22"/>
    </location>
</feature>
<name>A0ABU7B706_9TELE</name>
<proteinExistence type="predicted"/>
<evidence type="ECO:0000256" key="1">
    <source>
        <dbReference type="SAM" id="MobiDB-lite"/>
    </source>
</evidence>
<evidence type="ECO:0000313" key="3">
    <source>
        <dbReference type="Proteomes" id="UP001345963"/>
    </source>
</evidence>
<evidence type="ECO:0000313" key="2">
    <source>
        <dbReference type="EMBL" id="MED6246342.1"/>
    </source>
</evidence>
<keyword evidence="3" id="KW-1185">Reference proteome</keyword>
<feature type="region of interest" description="Disordered" evidence="1">
    <location>
        <begin position="37"/>
        <end position="79"/>
    </location>
</feature>